<evidence type="ECO:0000256" key="10">
    <source>
        <dbReference type="ARBA" id="ARBA00022490"/>
    </source>
</evidence>
<evidence type="ECO:0000256" key="13">
    <source>
        <dbReference type="ARBA" id="ARBA00022741"/>
    </source>
</evidence>
<evidence type="ECO:0000256" key="11">
    <source>
        <dbReference type="ARBA" id="ARBA00022605"/>
    </source>
</evidence>
<evidence type="ECO:0000256" key="16">
    <source>
        <dbReference type="ARBA" id="ARBA00023141"/>
    </source>
</evidence>
<dbReference type="EMBL" id="VSSQ01000121">
    <property type="protein sequence ID" value="MPL78929.1"/>
    <property type="molecule type" value="Genomic_DNA"/>
</dbReference>
<evidence type="ECO:0000256" key="14">
    <source>
        <dbReference type="ARBA" id="ARBA00022833"/>
    </source>
</evidence>
<evidence type="ECO:0000256" key="3">
    <source>
        <dbReference type="ARBA" id="ARBA00001941"/>
    </source>
</evidence>
<evidence type="ECO:0000256" key="12">
    <source>
        <dbReference type="ARBA" id="ARBA00022723"/>
    </source>
</evidence>
<comment type="subcellular location">
    <subcellularLocation>
        <location evidence="5">Cytoplasm</location>
    </subcellularLocation>
</comment>
<keyword evidence="13" id="KW-0547">Nucleotide-binding</keyword>
<protein>
    <recommendedName>
        <fullName evidence="9">3-dehydroquinate synthase</fullName>
        <ecNumber evidence="8">4.2.3.4</ecNumber>
    </recommendedName>
</protein>
<dbReference type="FunFam" id="3.40.50.1970:FF:000007">
    <property type="entry name" value="Pentafunctional AROM polypeptide"/>
    <property type="match status" value="1"/>
</dbReference>
<keyword evidence="10" id="KW-0963">Cytoplasm</keyword>
<dbReference type="InterPro" id="IPR050071">
    <property type="entry name" value="Dehydroquinate_synthase"/>
</dbReference>
<dbReference type="GO" id="GO:0005737">
    <property type="term" value="C:cytoplasm"/>
    <property type="evidence" value="ECO:0007669"/>
    <property type="project" value="UniProtKB-SubCell"/>
</dbReference>
<dbReference type="PIRSF" id="PIRSF001455">
    <property type="entry name" value="DHQ_synth"/>
    <property type="match status" value="1"/>
</dbReference>
<feature type="domain" description="3-dehydroquinate synthase N-terminal" evidence="19">
    <location>
        <begin position="68"/>
        <end position="179"/>
    </location>
</feature>
<keyword evidence="12" id="KW-0479">Metal-binding</keyword>
<dbReference type="InterPro" id="IPR030963">
    <property type="entry name" value="DHQ_synth_fam"/>
</dbReference>
<dbReference type="Pfam" id="PF01761">
    <property type="entry name" value="DHQ_synthase"/>
    <property type="match status" value="1"/>
</dbReference>
<comment type="caution">
    <text evidence="21">The sequence shown here is derived from an EMBL/GenBank/DDBJ whole genome shotgun (WGS) entry which is preliminary data.</text>
</comment>
<dbReference type="AlphaFoldDB" id="A0A644UJD3"/>
<dbReference type="PANTHER" id="PTHR43622">
    <property type="entry name" value="3-DEHYDROQUINATE SYNTHASE"/>
    <property type="match status" value="1"/>
</dbReference>
<evidence type="ECO:0000256" key="7">
    <source>
        <dbReference type="ARBA" id="ARBA00005412"/>
    </source>
</evidence>
<comment type="pathway">
    <text evidence="6">Metabolic intermediate biosynthesis; chorismate biosynthesis; chorismate from D-erythrose 4-phosphate and phosphoenolpyruvate: step 2/7.</text>
</comment>
<dbReference type="Gene3D" id="3.40.50.1970">
    <property type="match status" value="1"/>
</dbReference>
<evidence type="ECO:0000259" key="19">
    <source>
        <dbReference type="Pfam" id="PF01761"/>
    </source>
</evidence>
<keyword evidence="17 21" id="KW-0456">Lyase</keyword>
<dbReference type="PANTHER" id="PTHR43622:SF7">
    <property type="entry name" value="3-DEHYDROQUINATE SYNTHASE, CHLOROPLASTIC"/>
    <property type="match status" value="1"/>
</dbReference>
<dbReference type="GO" id="GO:0000166">
    <property type="term" value="F:nucleotide binding"/>
    <property type="evidence" value="ECO:0007669"/>
    <property type="project" value="UniProtKB-KW"/>
</dbReference>
<comment type="catalytic activity">
    <reaction evidence="1">
        <text>7-phospho-2-dehydro-3-deoxy-D-arabino-heptonate = 3-dehydroquinate + phosphate</text>
        <dbReference type="Rhea" id="RHEA:21968"/>
        <dbReference type="ChEBI" id="CHEBI:32364"/>
        <dbReference type="ChEBI" id="CHEBI:43474"/>
        <dbReference type="ChEBI" id="CHEBI:58394"/>
        <dbReference type="EC" id="4.2.3.4"/>
    </reaction>
</comment>
<keyword evidence="15" id="KW-0520">NAD</keyword>
<comment type="cofactor">
    <cofactor evidence="2">
        <name>NAD(+)</name>
        <dbReference type="ChEBI" id="CHEBI:57540"/>
    </cofactor>
</comment>
<evidence type="ECO:0000256" key="17">
    <source>
        <dbReference type="ARBA" id="ARBA00023239"/>
    </source>
</evidence>
<organism evidence="21">
    <name type="scientific">bioreactor metagenome</name>
    <dbReference type="NCBI Taxonomy" id="1076179"/>
    <lineage>
        <taxon>unclassified sequences</taxon>
        <taxon>metagenomes</taxon>
        <taxon>ecological metagenomes</taxon>
    </lineage>
</organism>
<dbReference type="GO" id="GO:0008652">
    <property type="term" value="P:amino acid biosynthetic process"/>
    <property type="evidence" value="ECO:0007669"/>
    <property type="project" value="UniProtKB-KW"/>
</dbReference>
<comment type="similarity">
    <text evidence="7">Belongs to the sugar phosphate cyclases superfamily. Dehydroquinate synthase family.</text>
</comment>
<dbReference type="NCBIfam" id="TIGR01357">
    <property type="entry name" value="aroB"/>
    <property type="match status" value="1"/>
</dbReference>
<evidence type="ECO:0000256" key="4">
    <source>
        <dbReference type="ARBA" id="ARBA00001947"/>
    </source>
</evidence>
<feature type="domain" description="3-dehydroquinate synthase C-terminal" evidence="20">
    <location>
        <begin position="182"/>
        <end position="322"/>
    </location>
</feature>
<evidence type="ECO:0000313" key="21">
    <source>
        <dbReference type="EMBL" id="MPL78929.1"/>
    </source>
</evidence>
<keyword evidence="11" id="KW-0028">Amino-acid biosynthesis</keyword>
<evidence type="ECO:0000256" key="8">
    <source>
        <dbReference type="ARBA" id="ARBA00013031"/>
    </source>
</evidence>
<dbReference type="Pfam" id="PF24621">
    <property type="entry name" value="DHQS_C"/>
    <property type="match status" value="1"/>
</dbReference>
<evidence type="ECO:0000256" key="6">
    <source>
        <dbReference type="ARBA" id="ARBA00004661"/>
    </source>
</evidence>
<keyword evidence="16" id="KW-0057">Aromatic amino acid biosynthesis</keyword>
<evidence type="ECO:0000256" key="15">
    <source>
        <dbReference type="ARBA" id="ARBA00023027"/>
    </source>
</evidence>
<gene>
    <name evidence="21" type="primary">aroB_10</name>
    <name evidence="21" type="ORF">SDC9_24801</name>
</gene>
<dbReference type="InterPro" id="IPR016037">
    <property type="entry name" value="DHQ_synth_AroB"/>
</dbReference>
<sequence length="353" mass="38594">MQKIIVELGAYSYNIIIDKGLWLNIGAKIRRISSAEKVAIITDDTVDSLYGEYLAQQLRLENFTVTRIAIEHGEQSKNLQVLSNVYADLAAFGITRSDLIITLGGGVPGDLGGFAAATFLRGIDFIQIPTTLLAQLDSSVGGKVAVDLPAGKNLVGSFYQPKAVFIDPTLLESLPQRYLHDGLAEAIKYAAFGDEELFAKLEAFSSDAELLANIEGIISTCCRIKARIVQKDERDTGERMLLNFGHTIGHAVEKCYNYEKYTHGEGVGIGMVRLTEQTEKLGITAIGTSERLRKILTQYTLPTDAQLNSGQIIDVITMDKKKSGNAITLVVLDKIGSGRLIKIPFTDLAKYIF</sequence>
<dbReference type="EC" id="4.2.3.4" evidence="8"/>
<comment type="cofactor">
    <cofactor evidence="4">
        <name>Zn(2+)</name>
        <dbReference type="ChEBI" id="CHEBI:29105"/>
    </cofactor>
</comment>
<dbReference type="InterPro" id="IPR056179">
    <property type="entry name" value="DHQS_C"/>
</dbReference>
<dbReference type="InterPro" id="IPR030960">
    <property type="entry name" value="DHQS/DOIS_N"/>
</dbReference>
<name>A0A644UJD3_9ZZZZ</name>
<dbReference type="Gene3D" id="1.20.1090.10">
    <property type="entry name" value="Dehydroquinate synthase-like - alpha domain"/>
    <property type="match status" value="1"/>
</dbReference>
<dbReference type="GO" id="GO:0046872">
    <property type="term" value="F:metal ion binding"/>
    <property type="evidence" value="ECO:0007669"/>
    <property type="project" value="UniProtKB-KW"/>
</dbReference>
<dbReference type="CDD" id="cd08195">
    <property type="entry name" value="DHQS"/>
    <property type="match status" value="1"/>
</dbReference>
<evidence type="ECO:0000256" key="18">
    <source>
        <dbReference type="ARBA" id="ARBA00023285"/>
    </source>
</evidence>
<dbReference type="SUPFAM" id="SSF56796">
    <property type="entry name" value="Dehydroquinate synthase-like"/>
    <property type="match status" value="1"/>
</dbReference>
<evidence type="ECO:0000256" key="9">
    <source>
        <dbReference type="ARBA" id="ARBA00017684"/>
    </source>
</evidence>
<evidence type="ECO:0000256" key="2">
    <source>
        <dbReference type="ARBA" id="ARBA00001911"/>
    </source>
</evidence>
<keyword evidence="14" id="KW-0862">Zinc</keyword>
<dbReference type="GO" id="GO:0003856">
    <property type="term" value="F:3-dehydroquinate synthase activity"/>
    <property type="evidence" value="ECO:0007669"/>
    <property type="project" value="UniProtKB-EC"/>
</dbReference>
<reference evidence="21" key="1">
    <citation type="submission" date="2019-08" db="EMBL/GenBank/DDBJ databases">
        <authorList>
            <person name="Kucharzyk K."/>
            <person name="Murdoch R.W."/>
            <person name="Higgins S."/>
            <person name="Loffler F."/>
        </authorList>
    </citation>
    <scope>NUCLEOTIDE SEQUENCE</scope>
</reference>
<comment type="cofactor">
    <cofactor evidence="3">
        <name>Co(2+)</name>
        <dbReference type="ChEBI" id="CHEBI:48828"/>
    </cofactor>
</comment>
<evidence type="ECO:0000259" key="20">
    <source>
        <dbReference type="Pfam" id="PF24621"/>
    </source>
</evidence>
<proteinExistence type="inferred from homology"/>
<evidence type="ECO:0000256" key="1">
    <source>
        <dbReference type="ARBA" id="ARBA00001393"/>
    </source>
</evidence>
<accession>A0A644UJD3</accession>
<dbReference type="HAMAP" id="MF_00110">
    <property type="entry name" value="DHQ_synthase"/>
    <property type="match status" value="1"/>
</dbReference>
<evidence type="ECO:0000256" key="5">
    <source>
        <dbReference type="ARBA" id="ARBA00004496"/>
    </source>
</evidence>
<keyword evidence="18" id="KW-0170">Cobalt</keyword>
<dbReference type="GO" id="GO:0009073">
    <property type="term" value="P:aromatic amino acid family biosynthetic process"/>
    <property type="evidence" value="ECO:0007669"/>
    <property type="project" value="UniProtKB-KW"/>
</dbReference>